<dbReference type="PROSITE" id="PS50975">
    <property type="entry name" value="ATP_GRASP"/>
    <property type="match status" value="1"/>
</dbReference>
<sequence>MSRARPGTPVVAPSAVHDRFPKCLFMMNTIVLHGLVPEGAAQDEADVLVQAGAVSTALAALGHLPRLLALNMDLQAAIDELLGIRPRLVFNLVESINGSGRFIHFAPSILEHLRIPFTGARADAILSTSNKLLAKRLLDRAGIRTPPWFEKPGGARRHPGSPFPAGTCLVKSVWEHASIGIDENSLVQARDAGDLMEPILQREAMLGGEWFAESFIEGREFNISLIEEAGRVRVLPPAEILFRGFPSDTPKIVGYRAKWETGSFEFRNTPRTFEFAAEDEGLLRRLSEISMNCWELFGLNGYARVDFRVDGVEVPWVLEVNANPCLSPDAGFIAAAARAGLSYTDVIDRIASGARCG</sequence>
<organism evidence="5 6">
    <name type="scientific">Syntrophobacter fumaroxidans (strain DSM 10017 / MPOB)</name>
    <dbReference type="NCBI Taxonomy" id="335543"/>
    <lineage>
        <taxon>Bacteria</taxon>
        <taxon>Pseudomonadati</taxon>
        <taxon>Thermodesulfobacteriota</taxon>
        <taxon>Syntrophobacteria</taxon>
        <taxon>Syntrophobacterales</taxon>
        <taxon>Syntrophobacteraceae</taxon>
        <taxon>Syntrophobacter</taxon>
    </lineage>
</organism>
<dbReference type="GO" id="GO:0005524">
    <property type="term" value="F:ATP binding"/>
    <property type="evidence" value="ECO:0007669"/>
    <property type="project" value="UniProtKB-UniRule"/>
</dbReference>
<accession>A0LG59</accession>
<evidence type="ECO:0000256" key="1">
    <source>
        <dbReference type="ARBA" id="ARBA00010871"/>
    </source>
</evidence>
<dbReference type="Gene3D" id="3.30.1490.20">
    <property type="entry name" value="ATP-grasp fold, A domain"/>
    <property type="match status" value="1"/>
</dbReference>
<comment type="similarity">
    <text evidence="1">Belongs to the D-alanine--D-alanine ligase family.</text>
</comment>
<dbReference type="Pfam" id="PF07478">
    <property type="entry name" value="Dala_Dala_lig_C"/>
    <property type="match status" value="1"/>
</dbReference>
<dbReference type="InParanoid" id="A0LG59"/>
<dbReference type="eggNOG" id="COG1181">
    <property type="taxonomic scope" value="Bacteria"/>
</dbReference>
<dbReference type="GO" id="GO:0008716">
    <property type="term" value="F:D-alanine-D-alanine ligase activity"/>
    <property type="evidence" value="ECO:0007669"/>
    <property type="project" value="InterPro"/>
</dbReference>
<dbReference type="GO" id="GO:0046872">
    <property type="term" value="F:metal ion binding"/>
    <property type="evidence" value="ECO:0007669"/>
    <property type="project" value="InterPro"/>
</dbReference>
<dbReference type="InterPro" id="IPR011761">
    <property type="entry name" value="ATP-grasp"/>
</dbReference>
<dbReference type="InterPro" id="IPR013815">
    <property type="entry name" value="ATP_grasp_subdomain_1"/>
</dbReference>
<evidence type="ECO:0000256" key="3">
    <source>
        <dbReference type="PROSITE-ProRule" id="PRU00409"/>
    </source>
</evidence>
<keyword evidence="2 5" id="KW-0436">Ligase</keyword>
<dbReference type="Proteomes" id="UP000001784">
    <property type="component" value="Chromosome"/>
</dbReference>
<dbReference type="InterPro" id="IPR011095">
    <property type="entry name" value="Dala_Dala_lig_C"/>
</dbReference>
<gene>
    <name evidence="5" type="ordered locus">Sfum_0713</name>
</gene>
<reference evidence="5 6" key="1">
    <citation type="submission" date="2006-10" db="EMBL/GenBank/DDBJ databases">
        <title>Complete sequence of Syntrophobacter fumaroxidans MPOB.</title>
        <authorList>
            <consortium name="US DOE Joint Genome Institute"/>
            <person name="Copeland A."/>
            <person name="Lucas S."/>
            <person name="Lapidus A."/>
            <person name="Barry K."/>
            <person name="Detter J.C."/>
            <person name="Glavina del Rio T."/>
            <person name="Hammon N."/>
            <person name="Israni S."/>
            <person name="Pitluck S."/>
            <person name="Goltsman E.G."/>
            <person name="Martinez M."/>
            <person name="Schmutz J."/>
            <person name="Larimer F."/>
            <person name="Land M."/>
            <person name="Hauser L."/>
            <person name="Kyrpides N."/>
            <person name="Kim E."/>
            <person name="Boone D.R."/>
            <person name="Brockman F."/>
            <person name="Culley D."/>
            <person name="Ferry J."/>
            <person name="Gunsalus R."/>
            <person name="McInerney M.J."/>
            <person name="Morrison M."/>
            <person name="Plugge C."/>
            <person name="Rohlin L."/>
            <person name="Scholten J."/>
            <person name="Sieber J."/>
            <person name="Stams A.J.M."/>
            <person name="Worm P."/>
            <person name="Henstra A.M."/>
            <person name="Richardson P."/>
        </authorList>
    </citation>
    <scope>NUCLEOTIDE SEQUENCE [LARGE SCALE GENOMIC DNA]</scope>
    <source>
        <strain evidence="6">DSM 10017 / MPOB</strain>
    </source>
</reference>
<dbReference type="KEGG" id="sfu:Sfum_0713"/>
<protein>
    <submittedName>
        <fullName evidence="5">D-alanine--D-alanine ligase domain protein</fullName>
    </submittedName>
</protein>
<dbReference type="STRING" id="335543.Sfum_0713"/>
<dbReference type="SUPFAM" id="SSF56059">
    <property type="entry name" value="Glutathione synthetase ATP-binding domain-like"/>
    <property type="match status" value="1"/>
</dbReference>
<dbReference type="EMBL" id="CP000478">
    <property type="protein sequence ID" value="ABK16411.1"/>
    <property type="molecule type" value="Genomic_DNA"/>
</dbReference>
<dbReference type="HOGENOM" id="CLU_039268_2_0_7"/>
<keyword evidence="3" id="KW-0547">Nucleotide-binding</keyword>
<evidence type="ECO:0000259" key="4">
    <source>
        <dbReference type="PROSITE" id="PS50975"/>
    </source>
</evidence>
<evidence type="ECO:0000313" key="5">
    <source>
        <dbReference type="EMBL" id="ABK16411.1"/>
    </source>
</evidence>
<name>A0LG59_SYNFM</name>
<dbReference type="PANTHER" id="PTHR23132:SF23">
    <property type="entry name" value="D-ALANINE--D-ALANINE LIGASE B"/>
    <property type="match status" value="1"/>
</dbReference>
<proteinExistence type="inferred from homology"/>
<evidence type="ECO:0000256" key="2">
    <source>
        <dbReference type="ARBA" id="ARBA00022598"/>
    </source>
</evidence>
<dbReference type="PANTHER" id="PTHR23132">
    <property type="entry name" value="D-ALANINE--D-ALANINE LIGASE"/>
    <property type="match status" value="1"/>
</dbReference>
<feature type="domain" description="ATP-grasp" evidence="4">
    <location>
        <begin position="135"/>
        <end position="352"/>
    </location>
</feature>
<evidence type="ECO:0000313" key="6">
    <source>
        <dbReference type="Proteomes" id="UP000001784"/>
    </source>
</evidence>
<dbReference type="Gene3D" id="3.30.470.20">
    <property type="entry name" value="ATP-grasp fold, B domain"/>
    <property type="match status" value="1"/>
</dbReference>
<keyword evidence="3" id="KW-0067">ATP-binding</keyword>
<dbReference type="AlphaFoldDB" id="A0LG59"/>
<keyword evidence="6" id="KW-1185">Reference proteome</keyword>